<evidence type="ECO:0000313" key="1">
    <source>
        <dbReference type="Proteomes" id="UP000492821"/>
    </source>
</evidence>
<dbReference type="WBParaSite" id="Pan_g18067.t1">
    <property type="protein sequence ID" value="Pan_g18067.t1"/>
    <property type="gene ID" value="Pan_g18067"/>
</dbReference>
<name>A0A7E4ZUH9_PANRE</name>
<dbReference type="CDD" id="cd14733">
    <property type="entry name" value="BACK"/>
    <property type="match status" value="1"/>
</dbReference>
<dbReference type="AlphaFoldDB" id="A0A7E4ZUH9"/>
<reference evidence="2" key="2">
    <citation type="submission" date="2020-10" db="UniProtKB">
        <authorList>
            <consortium name="WormBaseParasite"/>
        </authorList>
    </citation>
    <scope>IDENTIFICATION</scope>
</reference>
<reference evidence="1" key="1">
    <citation type="journal article" date="2013" name="Genetics">
        <title>The draft genome and transcriptome of Panagrellus redivivus are shaped by the harsh demands of a free-living lifestyle.</title>
        <authorList>
            <person name="Srinivasan J."/>
            <person name="Dillman A.R."/>
            <person name="Macchietto M.G."/>
            <person name="Heikkinen L."/>
            <person name="Lakso M."/>
            <person name="Fracchia K.M."/>
            <person name="Antoshechkin I."/>
            <person name="Mortazavi A."/>
            <person name="Wong G."/>
            <person name="Sternberg P.W."/>
        </authorList>
    </citation>
    <scope>NUCLEOTIDE SEQUENCE [LARGE SCALE GENOMIC DNA]</scope>
    <source>
        <strain evidence="1">MT8872</strain>
    </source>
</reference>
<keyword evidence="1" id="KW-1185">Reference proteome</keyword>
<organism evidence="1 2">
    <name type="scientific">Panagrellus redivivus</name>
    <name type="common">Microworm</name>
    <dbReference type="NCBI Taxonomy" id="6233"/>
    <lineage>
        <taxon>Eukaryota</taxon>
        <taxon>Metazoa</taxon>
        <taxon>Ecdysozoa</taxon>
        <taxon>Nematoda</taxon>
        <taxon>Chromadorea</taxon>
        <taxon>Rhabditida</taxon>
        <taxon>Tylenchina</taxon>
        <taxon>Panagrolaimomorpha</taxon>
        <taxon>Panagrolaimoidea</taxon>
        <taxon>Panagrolaimidae</taxon>
        <taxon>Panagrellus</taxon>
    </lineage>
</organism>
<sequence>MEAWLSHNVDVTNFCAVVSSTWSFASPALRAVCGRVCHNNLAQLALRDEFLRLPESDIVEILKETAKYR</sequence>
<accession>A0A7E4ZUH9</accession>
<protein>
    <submittedName>
        <fullName evidence="2">BACK domain-containing protein</fullName>
    </submittedName>
</protein>
<dbReference type="Gene3D" id="1.25.40.420">
    <property type="match status" value="1"/>
</dbReference>
<proteinExistence type="predicted"/>
<evidence type="ECO:0000313" key="2">
    <source>
        <dbReference type="WBParaSite" id="Pan_g18067.t1"/>
    </source>
</evidence>
<dbReference type="Proteomes" id="UP000492821">
    <property type="component" value="Unassembled WGS sequence"/>
</dbReference>